<dbReference type="InterPro" id="IPR003346">
    <property type="entry name" value="Transposase_20"/>
</dbReference>
<accession>A0A1J9U6Y8</accession>
<name>A0A1J9U6Y8_9BACI</name>
<sequence>MKLFVGLDVSSQDAKICFLNGEGDCLQSFTITNDLPGALILKKKILDTASKSNCKIIKIGLESTSIYSYHPAMFLHNDKELRTYGSQVFMINPKQISNFKKSYPEMDKTDTIDAFVIADYVRFGRHTMSIVKEEQYMALQQLTRSRYQLVHALTKEKQHFLQHLGLKCSQFTQDVESSVFGNAMMELFLERFSLEEMAQMPLQELVFFLQEKGKKRFGNPEDVAKSIQKAVKGSYRLSKVVEDSIDLLLSTSIQIMRTYQAQIKEIEKGIESLMSTLPQTLDSIPGVGPVFAAGIVAEIGQIDRFADETRIAKYAGLFWKKYQSGRFTAENTSLTKSGNPYLRYYLVEAANSVRRHVPEYRDYYTKKSAEVPKHKHKRALVLTARKFVRLVDALLRNNQIYAPGRGVDR</sequence>
<dbReference type="EMBL" id="MAOI01000123">
    <property type="protein sequence ID" value="OJD73777.1"/>
    <property type="molecule type" value="Genomic_DNA"/>
</dbReference>
<evidence type="ECO:0000313" key="3">
    <source>
        <dbReference type="EMBL" id="OJD73777.1"/>
    </source>
</evidence>
<dbReference type="GO" id="GO:0006313">
    <property type="term" value="P:DNA transposition"/>
    <property type="evidence" value="ECO:0007669"/>
    <property type="project" value="InterPro"/>
</dbReference>
<dbReference type="NCBIfam" id="NF033542">
    <property type="entry name" value="transpos_IS110"/>
    <property type="match status" value="1"/>
</dbReference>
<dbReference type="Pfam" id="PF01548">
    <property type="entry name" value="DEDD_Tnp_IS110"/>
    <property type="match status" value="1"/>
</dbReference>
<protein>
    <submittedName>
        <fullName evidence="3">Transposase</fullName>
    </submittedName>
</protein>
<dbReference type="PANTHER" id="PTHR33055">
    <property type="entry name" value="TRANSPOSASE FOR INSERTION SEQUENCE ELEMENT IS1111A"/>
    <property type="match status" value="1"/>
</dbReference>
<feature type="domain" description="Transposase IS116/IS110/IS902 C-terminal" evidence="2">
    <location>
        <begin position="279"/>
        <end position="364"/>
    </location>
</feature>
<feature type="domain" description="Transposase IS110-like N-terminal" evidence="1">
    <location>
        <begin position="5"/>
        <end position="164"/>
    </location>
</feature>
<evidence type="ECO:0000259" key="1">
    <source>
        <dbReference type="Pfam" id="PF01548"/>
    </source>
</evidence>
<dbReference type="RefSeq" id="WP_000765657.1">
    <property type="nucleotide sequence ID" value="NZ_CBCSHB010000001.1"/>
</dbReference>
<evidence type="ECO:0000259" key="2">
    <source>
        <dbReference type="Pfam" id="PF02371"/>
    </source>
</evidence>
<dbReference type="PANTHER" id="PTHR33055:SF15">
    <property type="entry name" value="TRANSPOSASE-RELATED"/>
    <property type="match status" value="1"/>
</dbReference>
<gene>
    <name evidence="3" type="ORF">BAU28_06470</name>
</gene>
<dbReference type="Proteomes" id="UP000182788">
    <property type="component" value="Unassembled WGS sequence"/>
</dbReference>
<dbReference type="GO" id="GO:0003677">
    <property type="term" value="F:DNA binding"/>
    <property type="evidence" value="ECO:0007669"/>
    <property type="project" value="InterPro"/>
</dbReference>
<dbReference type="GO" id="GO:0004803">
    <property type="term" value="F:transposase activity"/>
    <property type="evidence" value="ECO:0007669"/>
    <property type="project" value="InterPro"/>
</dbReference>
<proteinExistence type="predicted"/>
<dbReference type="GeneID" id="87594804"/>
<dbReference type="Pfam" id="PF02371">
    <property type="entry name" value="Transposase_20"/>
    <property type="match status" value="1"/>
</dbReference>
<evidence type="ECO:0000313" key="4">
    <source>
        <dbReference type="Proteomes" id="UP000182788"/>
    </source>
</evidence>
<reference evidence="3 4" key="1">
    <citation type="submission" date="2016-06" db="EMBL/GenBank/DDBJ databases">
        <title>First insights into the genetic diversity and population structure of in the Bacillus cereus group bacteria from diverse marine environments.</title>
        <authorList>
            <person name="Liu Y."/>
            <person name="Lai Q."/>
            <person name="Shao Z."/>
        </authorList>
    </citation>
    <scope>NUCLEOTIDE SEQUENCE [LARGE SCALE GENOMIC DNA]</scope>
    <source>
        <strain evidence="3 4">NH24A2</strain>
    </source>
</reference>
<comment type="caution">
    <text evidence="3">The sequence shown here is derived from an EMBL/GenBank/DDBJ whole genome shotgun (WGS) entry which is preliminary data.</text>
</comment>
<organism evidence="3 4">
    <name type="scientific">Bacillus paramycoides</name>
    <dbReference type="NCBI Taxonomy" id="2026194"/>
    <lineage>
        <taxon>Bacteria</taxon>
        <taxon>Bacillati</taxon>
        <taxon>Bacillota</taxon>
        <taxon>Bacilli</taxon>
        <taxon>Bacillales</taxon>
        <taxon>Bacillaceae</taxon>
        <taxon>Bacillus</taxon>
        <taxon>Bacillus cereus group</taxon>
    </lineage>
</organism>
<dbReference type="InterPro" id="IPR047650">
    <property type="entry name" value="Transpos_IS110"/>
</dbReference>
<dbReference type="InterPro" id="IPR002525">
    <property type="entry name" value="Transp_IS110-like_N"/>
</dbReference>
<dbReference type="AlphaFoldDB" id="A0A1J9U6Y8"/>